<comment type="subcellular location">
    <subcellularLocation>
        <location evidence="1 5">Bacterial flagellum basal body</location>
    </subcellularLocation>
</comment>
<sequence>MSLGNAINTAVSALNAQSQAISMISDNISNSSTVGYKATTASFSSLVTQNYNSSSYASGGVAVTDSRNVGLQGLIESSTISTNLALDGGGFFVVSEPGNNGSADIAYTRNGEFSADKDGYLSTSAGYQLMGYRVDSEGNPVNGDVFNVDDLTAIDVDIVSGLAQASSTVTLSAGLPADAANGASVSLDVEFFDSLGVAHSTTLTYTKTGTNEWEMSFGNAVNPDDSTAITGTGSGATYDLVFDSSGKLSSVSPSPVELSFTALTSGAADINLTLDIQESGSLTQYAAQDGEIDLELYSLDTDGARYGRYTNVEIDDDGLVTANFDNGLSMAIYKIPVATFANPNALQALSNNVFLPTVDSGNYILKDAGEGQAGLIRSSSVESSTVDIADEFSRMIIAQQAYSAASKVVTTADEMIDTLMQAIR</sequence>
<evidence type="ECO:0000256" key="2">
    <source>
        <dbReference type="ARBA" id="ARBA00009677"/>
    </source>
</evidence>
<dbReference type="Pfam" id="PF06429">
    <property type="entry name" value="Flg_bbr_C"/>
    <property type="match status" value="1"/>
</dbReference>
<evidence type="ECO:0000256" key="3">
    <source>
        <dbReference type="ARBA" id="ARBA00019015"/>
    </source>
</evidence>
<dbReference type="InterPro" id="IPR053967">
    <property type="entry name" value="LlgE_F_G-like_D1"/>
</dbReference>
<evidence type="ECO:0000259" key="9">
    <source>
        <dbReference type="Pfam" id="PF22692"/>
    </source>
</evidence>
<dbReference type="NCBIfam" id="TIGR03506">
    <property type="entry name" value="FlgEFG_subfam"/>
    <property type="match status" value="1"/>
</dbReference>
<accession>A0ABU5DUQ7</accession>
<proteinExistence type="inferred from homology"/>
<dbReference type="PANTHER" id="PTHR30435">
    <property type="entry name" value="FLAGELLAR PROTEIN"/>
    <property type="match status" value="1"/>
</dbReference>
<evidence type="ECO:0000259" key="8">
    <source>
        <dbReference type="Pfam" id="PF07559"/>
    </source>
</evidence>
<dbReference type="Pfam" id="PF07559">
    <property type="entry name" value="FlgE_D2"/>
    <property type="match status" value="1"/>
</dbReference>
<feature type="domain" description="Flagellar basal-body/hook protein C-terminal" evidence="7">
    <location>
        <begin position="378"/>
        <end position="421"/>
    </location>
</feature>
<dbReference type="Pfam" id="PF00460">
    <property type="entry name" value="Flg_bb_rod"/>
    <property type="match status" value="1"/>
</dbReference>
<dbReference type="InterPro" id="IPR037058">
    <property type="entry name" value="Falgellar_hook_FlgE_sf"/>
</dbReference>
<dbReference type="InterPro" id="IPR019776">
    <property type="entry name" value="Flagellar_basal_body_rod_CS"/>
</dbReference>
<comment type="similarity">
    <text evidence="2 5">Belongs to the flagella basal body rod proteins family.</text>
</comment>
<gene>
    <name evidence="10" type="primary">flgE</name>
    <name evidence="10" type="ORF">SMD31_02145</name>
</gene>
<dbReference type="RefSeq" id="WP_320499009.1">
    <property type="nucleotide sequence ID" value="NZ_JAXCLX010000001.1"/>
</dbReference>
<feature type="domain" description="Flagellar hook protein FlgE/F/G-like D1" evidence="9">
    <location>
        <begin position="85"/>
        <end position="131"/>
    </location>
</feature>
<name>A0ABU5DUQ7_9PROT</name>
<evidence type="ECO:0000256" key="4">
    <source>
        <dbReference type="ARBA" id="ARBA00023143"/>
    </source>
</evidence>
<dbReference type="NCBIfam" id="NF004242">
    <property type="entry name" value="PRK05682.2-1"/>
    <property type="match status" value="1"/>
</dbReference>
<evidence type="ECO:0000259" key="7">
    <source>
        <dbReference type="Pfam" id="PF06429"/>
    </source>
</evidence>
<dbReference type="SUPFAM" id="SSF117143">
    <property type="entry name" value="Flagellar hook protein flgE"/>
    <property type="match status" value="1"/>
</dbReference>
<keyword evidence="10" id="KW-0966">Cell projection</keyword>
<dbReference type="Proteomes" id="UP001271769">
    <property type="component" value="Unassembled WGS sequence"/>
</dbReference>
<dbReference type="Pfam" id="PF22692">
    <property type="entry name" value="LlgE_F_G_D1"/>
    <property type="match status" value="1"/>
</dbReference>
<dbReference type="PANTHER" id="PTHR30435:SF1">
    <property type="entry name" value="FLAGELLAR HOOK PROTEIN FLGE"/>
    <property type="match status" value="1"/>
</dbReference>
<dbReference type="InterPro" id="IPR020013">
    <property type="entry name" value="Flagellar_FlgE/F/G"/>
</dbReference>
<comment type="caution">
    <text evidence="10">The sequence shown here is derived from an EMBL/GenBank/DDBJ whole genome shotgun (WGS) entry which is preliminary data.</text>
</comment>
<feature type="domain" description="Flagellar hook protein FlgE D2" evidence="8">
    <location>
        <begin position="181"/>
        <end position="288"/>
    </location>
</feature>
<reference evidence="10 11" key="1">
    <citation type="journal article" date="2013" name="Antonie Van Leeuwenhoek">
        <title>Dongia rigui sp. nov., isolated from freshwater of a large wetland in Korea.</title>
        <authorList>
            <person name="Baik K.S."/>
            <person name="Hwang Y.M."/>
            <person name="Choi J.S."/>
            <person name="Kwon J."/>
            <person name="Seong C.N."/>
        </authorList>
    </citation>
    <scope>NUCLEOTIDE SEQUENCE [LARGE SCALE GENOMIC DNA]</scope>
    <source>
        <strain evidence="10 11">04SU4-P</strain>
    </source>
</reference>
<dbReference type="InterPro" id="IPR037925">
    <property type="entry name" value="FlgE/F/G-like"/>
</dbReference>
<evidence type="ECO:0000259" key="6">
    <source>
        <dbReference type="Pfam" id="PF00460"/>
    </source>
</evidence>
<keyword evidence="10" id="KW-0969">Cilium</keyword>
<keyword evidence="10" id="KW-0282">Flagellum</keyword>
<dbReference type="InterPro" id="IPR010930">
    <property type="entry name" value="Flg_bb/hook_C_dom"/>
</dbReference>
<dbReference type="InterPro" id="IPR001444">
    <property type="entry name" value="Flag_bb_rod_N"/>
</dbReference>
<evidence type="ECO:0000256" key="1">
    <source>
        <dbReference type="ARBA" id="ARBA00004117"/>
    </source>
</evidence>
<evidence type="ECO:0000313" key="10">
    <source>
        <dbReference type="EMBL" id="MDY0870697.1"/>
    </source>
</evidence>
<keyword evidence="11" id="KW-1185">Reference proteome</keyword>
<dbReference type="PROSITE" id="PS00588">
    <property type="entry name" value="FLAGELLA_BB_ROD"/>
    <property type="match status" value="1"/>
</dbReference>
<dbReference type="Gene3D" id="2.60.98.20">
    <property type="entry name" value="Flagellar hook protein FlgE"/>
    <property type="match status" value="1"/>
</dbReference>
<organism evidence="10 11">
    <name type="scientific">Dongia rigui</name>
    <dbReference type="NCBI Taxonomy" id="940149"/>
    <lineage>
        <taxon>Bacteria</taxon>
        <taxon>Pseudomonadati</taxon>
        <taxon>Pseudomonadota</taxon>
        <taxon>Alphaproteobacteria</taxon>
        <taxon>Rhodospirillales</taxon>
        <taxon>Dongiaceae</taxon>
        <taxon>Dongia</taxon>
    </lineage>
</organism>
<evidence type="ECO:0000256" key="5">
    <source>
        <dbReference type="RuleBase" id="RU362116"/>
    </source>
</evidence>
<feature type="domain" description="Flagellar basal body rod protein N-terminal" evidence="6">
    <location>
        <begin position="7"/>
        <end position="37"/>
    </location>
</feature>
<comment type="function">
    <text evidence="5">A flexible structure which links the flagellar filament to the drive apparatus in the basal body.</text>
</comment>
<protein>
    <recommendedName>
        <fullName evidence="3 5">Flagellar hook protein FlgE</fullName>
    </recommendedName>
</protein>
<dbReference type="EMBL" id="JAXCLX010000001">
    <property type="protein sequence ID" value="MDY0870697.1"/>
    <property type="molecule type" value="Genomic_DNA"/>
</dbReference>
<evidence type="ECO:0000313" key="11">
    <source>
        <dbReference type="Proteomes" id="UP001271769"/>
    </source>
</evidence>
<dbReference type="InterPro" id="IPR011491">
    <property type="entry name" value="FlgE_D2"/>
</dbReference>
<keyword evidence="4 5" id="KW-0975">Bacterial flagellum</keyword>